<dbReference type="GeneID" id="11494951"/>
<sequence length="350" mass="40063">MDPIINDLLVLQLIYSLLFNKYKDEILPHSNKQNRDKFDPDNDNFIISSIKLSLIKITDEFQNNLLINEMVQYHNTNNENDPKKTIKKLTINDILNIVENLFPINQFNITLMNGQLNFQNLKLNQLRSLIIEKYLLFRTNSIQHIKRLDDEISNRLGFAPSSAPSSVSKSPSPQPLTQKNIVSTSNNNISVLSTSTSPILTPAVPLSSSSLSSSTTTTHPTITTTTINNNNKKNVTNTISPAIDPKREKLLNLYRDTVLNRLQSKNKLLDELYINLMREKNYTKIINKIIEIEMIKNETPKSVHFLQLILQRSISDGIMSSSTGTKTWEIARQVQFDFDDTVQFMRRALE</sequence>
<dbReference type="EMBL" id="HE580270">
    <property type="protein sequence ID" value="CCD24447.1"/>
    <property type="molecule type" value="Genomic_DNA"/>
</dbReference>
<evidence type="ECO:0000313" key="3">
    <source>
        <dbReference type="Proteomes" id="UP000000689"/>
    </source>
</evidence>
<dbReference type="eggNOG" id="ENOG502S0AH">
    <property type="taxonomic scope" value="Eukaryota"/>
</dbReference>
<organism evidence="2 3">
    <name type="scientific">Naumovozyma dairenensis (strain ATCC 10597 / BCRC 20456 / CBS 421 / NBRC 0211 / NRRL Y-12639)</name>
    <name type="common">Saccharomyces dairenensis</name>
    <dbReference type="NCBI Taxonomy" id="1071378"/>
    <lineage>
        <taxon>Eukaryota</taxon>
        <taxon>Fungi</taxon>
        <taxon>Dikarya</taxon>
        <taxon>Ascomycota</taxon>
        <taxon>Saccharomycotina</taxon>
        <taxon>Saccharomycetes</taxon>
        <taxon>Saccharomycetales</taxon>
        <taxon>Saccharomycetaceae</taxon>
        <taxon>Naumovozyma</taxon>
    </lineage>
</organism>
<name>G0W9I6_NAUDC</name>
<dbReference type="STRING" id="1071378.G0W9I6"/>
<keyword evidence="3" id="KW-1185">Reference proteome</keyword>
<dbReference type="GO" id="GO:0006337">
    <property type="term" value="P:nucleosome disassembly"/>
    <property type="evidence" value="ECO:0007669"/>
    <property type="project" value="EnsemblFungi"/>
</dbReference>
<accession>G0W9I6</accession>
<evidence type="ECO:0000256" key="1">
    <source>
        <dbReference type="SAM" id="MobiDB-lite"/>
    </source>
</evidence>
<dbReference type="GO" id="GO:1990453">
    <property type="term" value="C:nucleosome disassembly/reassembly complex"/>
    <property type="evidence" value="ECO:0007669"/>
    <property type="project" value="EnsemblFungi"/>
</dbReference>
<feature type="compositionally biased region" description="Low complexity" evidence="1">
    <location>
        <begin position="160"/>
        <end position="171"/>
    </location>
</feature>
<feature type="region of interest" description="Disordered" evidence="1">
    <location>
        <begin position="160"/>
        <end position="181"/>
    </location>
</feature>
<dbReference type="GO" id="GO:0035267">
    <property type="term" value="C:NuA4 histone acetyltransferase complex"/>
    <property type="evidence" value="ECO:0007669"/>
    <property type="project" value="EnsemblFungi"/>
</dbReference>
<dbReference type="GO" id="GO:0006281">
    <property type="term" value="P:DNA repair"/>
    <property type="evidence" value="ECO:0007669"/>
    <property type="project" value="EnsemblFungi"/>
</dbReference>
<feature type="region of interest" description="Disordered" evidence="1">
    <location>
        <begin position="210"/>
        <end position="229"/>
    </location>
</feature>
<dbReference type="HOGENOM" id="CLU_071344_0_0_1"/>
<dbReference type="RefSeq" id="XP_003669690.1">
    <property type="nucleotide sequence ID" value="XM_003669642.1"/>
</dbReference>
<dbReference type="OMA" id="IIEIEMI"/>
<dbReference type="GO" id="GO:0032968">
    <property type="term" value="P:positive regulation of transcription elongation by RNA polymerase II"/>
    <property type="evidence" value="ECO:0007669"/>
    <property type="project" value="EnsemblFungi"/>
</dbReference>
<dbReference type="KEGG" id="ndi:NDAI_0D01330"/>
<dbReference type="GO" id="GO:0005829">
    <property type="term" value="C:cytosol"/>
    <property type="evidence" value="ECO:0007669"/>
    <property type="project" value="EnsemblFungi"/>
</dbReference>
<reference evidence="2 3" key="1">
    <citation type="journal article" date="2011" name="Proc. Natl. Acad. Sci. U.S.A.">
        <title>Evolutionary erosion of yeast sex chromosomes by mating-type switching accidents.</title>
        <authorList>
            <person name="Gordon J.L."/>
            <person name="Armisen D."/>
            <person name="Proux-Wera E."/>
            <person name="Oheigeartaigh S.S."/>
            <person name="Byrne K.P."/>
            <person name="Wolfe K.H."/>
        </authorList>
    </citation>
    <scope>NUCLEOTIDE SEQUENCE [LARGE SCALE GENOMIC DNA]</scope>
    <source>
        <strain evidence="3">ATCC 10597 / BCRC 20456 / CBS 421 / NBRC 0211 / NRRL Y-12639</strain>
    </source>
</reference>
<evidence type="ECO:0000313" key="2">
    <source>
        <dbReference type="EMBL" id="CCD24447.1"/>
    </source>
</evidence>
<dbReference type="OrthoDB" id="4029425at2759"/>
<protein>
    <submittedName>
        <fullName evidence="2">Uncharacterized protein</fullName>
    </submittedName>
</protein>
<dbReference type="GO" id="GO:0006335">
    <property type="term" value="P:DNA replication-dependent chromatin assembly"/>
    <property type="evidence" value="ECO:0007669"/>
    <property type="project" value="EnsemblFungi"/>
</dbReference>
<proteinExistence type="predicted"/>
<gene>
    <name evidence="2" type="primary">NDAI0D01330</name>
    <name evidence="2" type="ordered locus">NDAI_0D01330</name>
</gene>
<dbReference type="Proteomes" id="UP000000689">
    <property type="component" value="Chromosome 4"/>
</dbReference>
<dbReference type="AlphaFoldDB" id="G0W9I6"/>